<name>A0ABY7JVB9_9ACTN</name>
<organism evidence="1 2">
    <name type="scientific">Jatrophihabitans cynanchi</name>
    <dbReference type="NCBI Taxonomy" id="2944128"/>
    <lineage>
        <taxon>Bacteria</taxon>
        <taxon>Bacillati</taxon>
        <taxon>Actinomycetota</taxon>
        <taxon>Actinomycetes</taxon>
        <taxon>Jatrophihabitantales</taxon>
        <taxon>Jatrophihabitantaceae</taxon>
        <taxon>Jatrophihabitans</taxon>
    </lineage>
</organism>
<keyword evidence="2" id="KW-1185">Reference proteome</keyword>
<gene>
    <name evidence="1" type="ORF">M6B22_18475</name>
</gene>
<evidence type="ECO:0000313" key="2">
    <source>
        <dbReference type="Proteomes" id="UP001164693"/>
    </source>
</evidence>
<evidence type="ECO:0000313" key="1">
    <source>
        <dbReference type="EMBL" id="WAX56498.1"/>
    </source>
</evidence>
<sequence>MPTTRPRHLITESDDLARALDDAARRWPEDRHSRAKLLVHLAEEGHRALIAGSQRKRSRRLAAIQSTSGALSGTYGPDYLKQLREDWPE</sequence>
<dbReference type="EMBL" id="CP097463">
    <property type="protein sequence ID" value="WAX56498.1"/>
    <property type="molecule type" value="Genomic_DNA"/>
</dbReference>
<reference evidence="1" key="1">
    <citation type="submission" date="2022-05" db="EMBL/GenBank/DDBJ databases">
        <title>Jatrophihabitans sp. SB3-54 whole genome sequence.</title>
        <authorList>
            <person name="Suh M.K."/>
            <person name="Eom M.K."/>
            <person name="Kim J.S."/>
            <person name="Kim H.S."/>
            <person name="Do H.E."/>
            <person name="Shin Y.K."/>
            <person name="Lee J.-S."/>
        </authorList>
    </citation>
    <scope>NUCLEOTIDE SEQUENCE</scope>
    <source>
        <strain evidence="1">SB3-54</strain>
    </source>
</reference>
<accession>A0ABY7JVB9</accession>
<dbReference type="RefSeq" id="WP_269443032.1">
    <property type="nucleotide sequence ID" value="NZ_CP097463.1"/>
</dbReference>
<proteinExistence type="predicted"/>
<protein>
    <submittedName>
        <fullName evidence="1">Uncharacterized protein</fullName>
    </submittedName>
</protein>
<dbReference type="Proteomes" id="UP001164693">
    <property type="component" value="Chromosome"/>
</dbReference>